<accession>A0ABR2I636</accession>
<dbReference type="Pfam" id="PF13540">
    <property type="entry name" value="RCC1_2"/>
    <property type="match status" value="2"/>
</dbReference>
<evidence type="ECO:0008006" key="4">
    <source>
        <dbReference type="Google" id="ProtNLM"/>
    </source>
</evidence>
<feature type="repeat" description="RCC1" evidence="1">
    <location>
        <begin position="258"/>
        <end position="311"/>
    </location>
</feature>
<dbReference type="PANTHER" id="PTHR45982">
    <property type="entry name" value="REGULATOR OF CHROMOSOME CONDENSATION"/>
    <property type="match status" value="1"/>
</dbReference>
<dbReference type="InterPro" id="IPR000408">
    <property type="entry name" value="Reg_chr_condens"/>
</dbReference>
<evidence type="ECO:0000256" key="1">
    <source>
        <dbReference type="PROSITE-ProRule" id="PRU00235"/>
    </source>
</evidence>
<dbReference type="InterPro" id="IPR009091">
    <property type="entry name" value="RCC1/BLIP-II"/>
</dbReference>
<dbReference type="SUPFAM" id="SSF50985">
    <property type="entry name" value="RCC1/BLIP-II"/>
    <property type="match status" value="1"/>
</dbReference>
<dbReference type="Gene3D" id="2.130.10.30">
    <property type="entry name" value="Regulator of chromosome condensation 1/beta-lactamase-inhibitor protein II"/>
    <property type="match status" value="2"/>
</dbReference>
<evidence type="ECO:0000313" key="2">
    <source>
        <dbReference type="EMBL" id="KAK8857992.1"/>
    </source>
</evidence>
<gene>
    <name evidence="2" type="ORF">M9Y10_013092</name>
</gene>
<proteinExistence type="predicted"/>
<sequence length="367" mass="41717">MTIIVSGQNEHYQLLVESNSKNENNIPCVCPPLPINSLDWHNFRSFSIGQFHTVIVTNEGELLCIGDNNKYQIGSNERKLYDKVTKFSLSGYEDRKFKLAQCGKNYTLYLTEGNNDMKEEVLICCNKSPNFKPIKFNYGENNIKILKTGKTRVGIVDDKDNLYLIEKKEIDIAENEGENIISIDAKRINHPIKNGINDICICETFICILSEDGIVYGNEEMNKNRKNFVQISFPPQSHSKIAKIVGTHFHCIAITEDKNAYVFSYNGSGQLGLGHKEDTNKFVEISFFIQNKIKIIDAATSGFHSLFLSDDQKIFSCGNNFNGQLLKNNLEEKEDNLIPQEISFHDIKFTKVHSLLCSEWGSAIFVE</sequence>
<dbReference type="EMBL" id="JAPFFF010000019">
    <property type="protein sequence ID" value="KAK8857992.1"/>
    <property type="molecule type" value="Genomic_DNA"/>
</dbReference>
<dbReference type="InterPro" id="IPR051553">
    <property type="entry name" value="Ran_GTPase-activating"/>
</dbReference>
<name>A0ABR2I636_9EUKA</name>
<protein>
    <recommendedName>
        <fullName evidence="4">Regulator of chromosome condensation</fullName>
    </recommendedName>
</protein>
<dbReference type="PROSITE" id="PS50012">
    <property type="entry name" value="RCC1_3"/>
    <property type="match status" value="1"/>
</dbReference>
<organism evidence="2 3">
    <name type="scientific">Tritrichomonas musculus</name>
    <dbReference type="NCBI Taxonomy" id="1915356"/>
    <lineage>
        <taxon>Eukaryota</taxon>
        <taxon>Metamonada</taxon>
        <taxon>Parabasalia</taxon>
        <taxon>Tritrichomonadida</taxon>
        <taxon>Tritrichomonadidae</taxon>
        <taxon>Tritrichomonas</taxon>
    </lineage>
</organism>
<dbReference type="PANTHER" id="PTHR45982:SF1">
    <property type="entry name" value="REGULATOR OF CHROMOSOME CONDENSATION"/>
    <property type="match status" value="1"/>
</dbReference>
<keyword evidence="3" id="KW-1185">Reference proteome</keyword>
<comment type="caution">
    <text evidence="2">The sequence shown here is derived from an EMBL/GenBank/DDBJ whole genome shotgun (WGS) entry which is preliminary data.</text>
</comment>
<reference evidence="2 3" key="1">
    <citation type="submission" date="2024-04" db="EMBL/GenBank/DDBJ databases">
        <title>Tritrichomonas musculus Genome.</title>
        <authorList>
            <person name="Alves-Ferreira E."/>
            <person name="Grigg M."/>
            <person name="Lorenzi H."/>
            <person name="Galac M."/>
        </authorList>
    </citation>
    <scope>NUCLEOTIDE SEQUENCE [LARGE SCALE GENOMIC DNA]</scope>
    <source>
        <strain evidence="2 3">EAF2021</strain>
    </source>
</reference>
<evidence type="ECO:0000313" key="3">
    <source>
        <dbReference type="Proteomes" id="UP001470230"/>
    </source>
</evidence>
<dbReference type="Proteomes" id="UP001470230">
    <property type="component" value="Unassembled WGS sequence"/>
</dbReference>